<dbReference type="RefSeq" id="XP_025464474.1">
    <property type="nucleotide sequence ID" value="XM_025617379.1"/>
</dbReference>
<keyword evidence="2" id="KW-1185">Reference proteome</keyword>
<accession>A0A317VW88</accession>
<proteinExistence type="predicted"/>
<protein>
    <submittedName>
        <fullName evidence="1">Uncharacterized protein</fullName>
    </submittedName>
</protein>
<dbReference type="AlphaFoldDB" id="A0A317VW88"/>
<organism evidence="1 2">
    <name type="scientific">Aspergillus sclerotioniger CBS 115572</name>
    <dbReference type="NCBI Taxonomy" id="1450535"/>
    <lineage>
        <taxon>Eukaryota</taxon>
        <taxon>Fungi</taxon>
        <taxon>Dikarya</taxon>
        <taxon>Ascomycota</taxon>
        <taxon>Pezizomycotina</taxon>
        <taxon>Eurotiomycetes</taxon>
        <taxon>Eurotiomycetidae</taxon>
        <taxon>Eurotiales</taxon>
        <taxon>Aspergillaceae</taxon>
        <taxon>Aspergillus</taxon>
        <taxon>Aspergillus subgen. Circumdati</taxon>
    </lineage>
</organism>
<dbReference type="Proteomes" id="UP000246702">
    <property type="component" value="Unassembled WGS sequence"/>
</dbReference>
<reference evidence="1 2" key="1">
    <citation type="submission" date="2016-12" db="EMBL/GenBank/DDBJ databases">
        <title>The genomes of Aspergillus section Nigri reveals drivers in fungal speciation.</title>
        <authorList>
            <consortium name="DOE Joint Genome Institute"/>
            <person name="Vesth T.C."/>
            <person name="Nybo J."/>
            <person name="Theobald S."/>
            <person name="Brandl J."/>
            <person name="Frisvad J.C."/>
            <person name="Nielsen K.F."/>
            <person name="Lyhne E.K."/>
            <person name="Kogle M.E."/>
            <person name="Kuo A."/>
            <person name="Riley R."/>
            <person name="Clum A."/>
            <person name="Nolan M."/>
            <person name="Lipzen A."/>
            <person name="Salamov A."/>
            <person name="Henrissat B."/>
            <person name="Wiebenga A."/>
            <person name="De Vries R.P."/>
            <person name="Grigoriev I.V."/>
            <person name="Mortensen U.H."/>
            <person name="Andersen M.R."/>
            <person name="Baker S.E."/>
        </authorList>
    </citation>
    <scope>NUCLEOTIDE SEQUENCE [LARGE SCALE GENOMIC DNA]</scope>
    <source>
        <strain evidence="1 2">CBS 115572</strain>
    </source>
</reference>
<dbReference type="EMBL" id="MSFK01000026">
    <property type="protein sequence ID" value="PWY77287.1"/>
    <property type="molecule type" value="Genomic_DNA"/>
</dbReference>
<gene>
    <name evidence="1" type="ORF">BO94DRAFT_626886</name>
</gene>
<evidence type="ECO:0000313" key="1">
    <source>
        <dbReference type="EMBL" id="PWY77287.1"/>
    </source>
</evidence>
<comment type="caution">
    <text evidence="1">The sequence shown here is derived from an EMBL/GenBank/DDBJ whole genome shotgun (WGS) entry which is preliminary data.</text>
</comment>
<sequence>MATESLLEYLTREAPPRLPNENILDEPDPLDPKYSFRDIETITSWFEFTYTTIMEQYSSILHTSTIIQNPMPTSPRLIRNESMFRRRFSEYVLPRIRRSLRAAFKNLPAEDSASRQLAEITFDVGSAAYYIDEDDTPGLAFFVPSDSFDSCPNRCPGELKVSWTWKSEWRYSTNPDCVRGYKEGLARLNYYMREHKARYGCILTEAEIVAVRRLEEDGHLAVSDAVDRSAHGEGVLTVCLVLWYMGMLAARSDWEL</sequence>
<name>A0A317VW88_9EURO</name>
<dbReference type="STRING" id="1450535.A0A317VW88"/>
<dbReference type="OrthoDB" id="4367324at2759"/>
<dbReference type="GeneID" id="37119522"/>
<evidence type="ECO:0000313" key="2">
    <source>
        <dbReference type="Proteomes" id="UP000246702"/>
    </source>
</evidence>